<keyword evidence="2" id="KW-1185">Reference proteome</keyword>
<gene>
    <name evidence="1" type="ORF">BDN72DRAFT_813814</name>
</gene>
<accession>A0ACD3B724</accession>
<reference evidence="1 2" key="1">
    <citation type="journal article" date="2019" name="Nat. Ecol. Evol.">
        <title>Megaphylogeny resolves global patterns of mushroom evolution.</title>
        <authorList>
            <person name="Varga T."/>
            <person name="Krizsan K."/>
            <person name="Foldi C."/>
            <person name="Dima B."/>
            <person name="Sanchez-Garcia M."/>
            <person name="Sanchez-Ramirez S."/>
            <person name="Szollosi G.J."/>
            <person name="Szarkandi J.G."/>
            <person name="Papp V."/>
            <person name="Albert L."/>
            <person name="Andreopoulos W."/>
            <person name="Angelini C."/>
            <person name="Antonin V."/>
            <person name="Barry K.W."/>
            <person name="Bougher N.L."/>
            <person name="Buchanan P."/>
            <person name="Buyck B."/>
            <person name="Bense V."/>
            <person name="Catcheside P."/>
            <person name="Chovatia M."/>
            <person name="Cooper J."/>
            <person name="Damon W."/>
            <person name="Desjardin D."/>
            <person name="Finy P."/>
            <person name="Geml J."/>
            <person name="Haridas S."/>
            <person name="Hughes K."/>
            <person name="Justo A."/>
            <person name="Karasinski D."/>
            <person name="Kautmanova I."/>
            <person name="Kiss B."/>
            <person name="Kocsube S."/>
            <person name="Kotiranta H."/>
            <person name="LaButti K.M."/>
            <person name="Lechner B.E."/>
            <person name="Liimatainen K."/>
            <person name="Lipzen A."/>
            <person name="Lukacs Z."/>
            <person name="Mihaltcheva S."/>
            <person name="Morgado L.N."/>
            <person name="Niskanen T."/>
            <person name="Noordeloos M.E."/>
            <person name="Ohm R.A."/>
            <person name="Ortiz-Santana B."/>
            <person name="Ovrebo C."/>
            <person name="Racz N."/>
            <person name="Riley R."/>
            <person name="Savchenko A."/>
            <person name="Shiryaev A."/>
            <person name="Soop K."/>
            <person name="Spirin V."/>
            <person name="Szebenyi C."/>
            <person name="Tomsovsky M."/>
            <person name="Tulloss R.E."/>
            <person name="Uehling J."/>
            <person name="Grigoriev I.V."/>
            <person name="Vagvolgyi C."/>
            <person name="Papp T."/>
            <person name="Martin F.M."/>
            <person name="Miettinen O."/>
            <person name="Hibbett D.S."/>
            <person name="Nagy L.G."/>
        </authorList>
    </citation>
    <scope>NUCLEOTIDE SEQUENCE [LARGE SCALE GENOMIC DNA]</scope>
    <source>
        <strain evidence="1 2">NL-1719</strain>
    </source>
</reference>
<protein>
    <submittedName>
        <fullName evidence="1">Uncharacterized protein</fullName>
    </submittedName>
</protein>
<sequence length="458" mass="50674">MQASFYQYVETPNANLICCICSNPFVEPTTIQSCYHTFCRDCIEESLGHLKQCPVDRSPISEGDLLPANPIVRSLVDELPVECLYRSTGCTHTCQRQHLSTHLQETCLYSEVPCPEGKCERYFPRKDASVHTHNPDIRTSDNEEFTKSDNKLLHDGDASSMATPRCHFCFLEISDETASDHQRTCPERVPCPHASFGCPYTGSRATLDNEHLPVCIYEAFEGFLKLNNARMMKLVEENMMLRSRVQSMESAMKVVKTELGGVKGTLGPWYRPTPTQHPSLAGPSTSSRPSQLNDYAGPDLVGGQTSDADLAPYFAEYSLPTGQPRPTHRISSSLGGQLHEHPGLLPRISTHVAPLNLSTSLEGSLVGLRESVVTLASSLDSMGRRNEIAVANEVMRLNEEIMSLRANMHGLRMQIHAIMMDRNAQVTGRVEGADLNWLGMQVAPPVRLPGNPPSITKL</sequence>
<proteinExistence type="predicted"/>
<name>A0ACD3B724_9AGAR</name>
<organism evidence="1 2">
    <name type="scientific">Pluteus cervinus</name>
    <dbReference type="NCBI Taxonomy" id="181527"/>
    <lineage>
        <taxon>Eukaryota</taxon>
        <taxon>Fungi</taxon>
        <taxon>Dikarya</taxon>
        <taxon>Basidiomycota</taxon>
        <taxon>Agaricomycotina</taxon>
        <taxon>Agaricomycetes</taxon>
        <taxon>Agaricomycetidae</taxon>
        <taxon>Agaricales</taxon>
        <taxon>Pluteineae</taxon>
        <taxon>Pluteaceae</taxon>
        <taxon>Pluteus</taxon>
    </lineage>
</organism>
<dbReference type="EMBL" id="ML208272">
    <property type="protein sequence ID" value="TFK73888.1"/>
    <property type="molecule type" value="Genomic_DNA"/>
</dbReference>
<evidence type="ECO:0000313" key="2">
    <source>
        <dbReference type="Proteomes" id="UP000308600"/>
    </source>
</evidence>
<evidence type="ECO:0000313" key="1">
    <source>
        <dbReference type="EMBL" id="TFK73888.1"/>
    </source>
</evidence>
<dbReference type="Proteomes" id="UP000308600">
    <property type="component" value="Unassembled WGS sequence"/>
</dbReference>